<dbReference type="AlphaFoldDB" id="C5CFA4"/>
<dbReference type="RefSeq" id="WP_015868047.1">
    <property type="nucleotide sequence ID" value="NC_012785.1"/>
</dbReference>
<sequence>MSKDLTVLAENRDVLLTAEIAAWLHMLGKYTKEFIDSDLSMSSKLPNSISKNLRRLFKEDLLKNSQKKLPVQELQTPLIIEEFISKHELGNNKIKNDPNAFNKLMNDAHGRGSGTEKGVLKSGAYSSQHNSSIRISTAFGYEEDPIDVNEIDLNSKDLYIFIESAIIEAQKLLQINKTGNFEKWNELRIGIINAVNQHFTKTIGDTRRPINDVTLWDQTVSSVAFFKAELAEGLINGYKDPFDENSKYTFRYLHMTFNGEEYLAKGIGIGDIASRRKLIDEAFDGVKLIIEVEYPLGLEIYRDINGITFLIPKLSEKLEIDDLIINEGVTLKQRILDEVIAITKGEITPYFYISEKSSRNLYNLGSMISKKTDTNIPSLRLQNLWIQKAELCSSCCIKPVDSNSMRNKQKRLCQECSERITGRAKQWLDSRKEQTIWIDEIADSKGKIALLSFGFNLNSWIGNADSLSTFRNLKKTVGFSFAELMRELTTPVKLLEMQKLKSIGNKYVLRDRKTADGLYNFMVGSEDLEVNKELTKYEKLALSIWRKPPSFARVRRVWETTSKFWGDALADIRKTVGMRDKRLILKIQANNLRDLNVNNAYEVKVNGIRFTVFYEANNPKGANEFSNFVIIENLELLAKKLNIDTKSNWKNLVDGIKEILNGKNIDFYNSNSPTKKLAISRIGDIEIESCSYSPVIEITKDPERFMVLVPANKALKVAKKIKKKYEKEMGKVRNRLPMNLGIVYARYHTALPAIIDAGRRFMRLNNKQETWRLAKQPDEFPDHFKLSFENGQIWKIPSKMGDGSKDIWYPYFYVVNNDKAELENRSLSFKGPSGEWLIHVSELKIGDEILVIPSYFDFEYLSSASQRFEISYNDKNNKVQRRSDNRKQRPYYLDDLDDIERVWATLSTKLPNSQIKKLNSLVEKKRRDWASSLEDNDEVFKAYVEYVVGNLKWKPSLSNDERKKIIDFCVNGKLSDVLEIHMSILKDKTGVIE</sequence>
<gene>
    <name evidence="1" type="ordered locus">Kole_0665</name>
</gene>
<dbReference type="EMBL" id="CP001634">
    <property type="protein sequence ID" value="ACR79381.1"/>
    <property type="molecule type" value="Genomic_DNA"/>
</dbReference>
<dbReference type="HOGENOM" id="CLU_007515_0_0_0"/>
<dbReference type="STRING" id="521045.Kole_0665"/>
<accession>C5CFA4</accession>
<evidence type="ECO:0000313" key="2">
    <source>
        <dbReference type="Proteomes" id="UP000002382"/>
    </source>
</evidence>
<reference evidence="1 2" key="2">
    <citation type="journal article" date="2011" name="J. Bacteriol.">
        <title>Genome Sequence of Kosmotoga olearia Strain TBF 19.5.1, a Thermophilic Bacterium with a Wide Growth Temperature Range, Isolated from the Troll B Oil Platform in the North Sea.</title>
        <authorList>
            <person name="Swithers K.S."/>
            <person name="Dipippo J.L."/>
            <person name="Bruce D.C."/>
            <person name="Detter C."/>
            <person name="Tapia R."/>
            <person name="Han S."/>
            <person name="Goodwin L.A."/>
            <person name="Han J."/>
            <person name="Woyke T."/>
            <person name="Pitluck S."/>
            <person name="Pennacchio L."/>
            <person name="Nolan M."/>
            <person name="Mikhailova N."/>
            <person name="Land M.L."/>
            <person name="Nesbo C.L."/>
            <person name="Gogarten J.P."/>
            <person name="Noll K.M."/>
        </authorList>
    </citation>
    <scope>NUCLEOTIDE SEQUENCE [LARGE SCALE GENOMIC DNA]</scope>
    <source>
        <strain evidence="2">ATCC BAA-1733 / DSM 21960 / TBF 19.5.1</strain>
    </source>
</reference>
<name>C5CFA4_KOSOT</name>
<dbReference type="InterPro" id="IPR014055">
    <property type="entry name" value="CRISPR-assoc_prot_Csx11"/>
</dbReference>
<organism evidence="1 2">
    <name type="scientific">Kosmotoga olearia (strain ATCC BAA-1733 / DSM 21960 / TBF 19.5.1)</name>
    <dbReference type="NCBI Taxonomy" id="521045"/>
    <lineage>
        <taxon>Bacteria</taxon>
        <taxon>Thermotogati</taxon>
        <taxon>Thermotogota</taxon>
        <taxon>Thermotogae</taxon>
        <taxon>Kosmotogales</taxon>
        <taxon>Kosmotogaceae</taxon>
        <taxon>Kosmotoga</taxon>
    </lineage>
</organism>
<reference evidence="1 2" key="1">
    <citation type="submission" date="2009-06" db="EMBL/GenBank/DDBJ databases">
        <title>Complete sequence of Thermotogales bacterium TBF 19.5.1.</title>
        <authorList>
            <consortium name="US DOE Joint Genome Institute"/>
            <person name="Lucas S."/>
            <person name="Copeland A."/>
            <person name="Lapidus A."/>
            <person name="Glavina del Rio T."/>
            <person name="Tice H."/>
            <person name="Bruce D."/>
            <person name="Goodwin L."/>
            <person name="Pitluck S."/>
            <person name="Chertkov O."/>
            <person name="Brettin T."/>
            <person name="Detter J.C."/>
            <person name="Han C."/>
            <person name="Schmutz J."/>
            <person name="Larimer F."/>
            <person name="Land M."/>
            <person name="Hauser L."/>
            <person name="Kyrpides N."/>
            <person name="Ovchinnikova G."/>
            <person name="Noll K."/>
        </authorList>
    </citation>
    <scope>NUCLEOTIDE SEQUENCE [LARGE SCALE GENOMIC DNA]</scope>
    <source>
        <strain evidence="2">ATCC BAA-1733 / DSM 21960 / TBF 19.5.1</strain>
    </source>
</reference>
<evidence type="ECO:0000313" key="1">
    <source>
        <dbReference type="EMBL" id="ACR79381.1"/>
    </source>
</evidence>
<dbReference type="OrthoDB" id="9792861at2"/>
<keyword evidence="2" id="KW-1185">Reference proteome</keyword>
<dbReference type="NCBIfam" id="TIGR02682">
    <property type="entry name" value="cas_csx11"/>
    <property type="match status" value="1"/>
</dbReference>
<dbReference type="Proteomes" id="UP000002382">
    <property type="component" value="Chromosome"/>
</dbReference>
<dbReference type="KEGG" id="kol:Kole_0665"/>
<protein>
    <submittedName>
        <fullName evidence="1">CRISPR-associated protein, Csx11 family</fullName>
    </submittedName>
</protein>
<dbReference type="eggNOG" id="COG1353">
    <property type="taxonomic scope" value="Bacteria"/>
</dbReference>
<proteinExistence type="predicted"/>